<reference evidence="7" key="1">
    <citation type="journal article" date="2017" name="Nat. Microbiol.">
        <title>Global analysis of biosynthetic gene clusters reveals vast potential of secondary metabolite production in Penicillium species.</title>
        <authorList>
            <person name="Nielsen J.C."/>
            <person name="Grijseels S."/>
            <person name="Prigent S."/>
            <person name="Ji B."/>
            <person name="Dainat J."/>
            <person name="Nielsen K.F."/>
            <person name="Frisvad J.C."/>
            <person name="Workman M."/>
            <person name="Nielsen J."/>
        </authorList>
    </citation>
    <scope>NUCLEOTIDE SEQUENCE [LARGE SCALE GENOMIC DNA]</scope>
    <source>
        <strain evidence="7">IBT 11843</strain>
    </source>
</reference>
<dbReference type="Pfam" id="PF01370">
    <property type="entry name" value="Epimerase"/>
    <property type="match status" value="1"/>
</dbReference>
<evidence type="ECO:0000313" key="6">
    <source>
        <dbReference type="EMBL" id="OQD77125.1"/>
    </source>
</evidence>
<keyword evidence="3" id="KW-0413">Isomerase</keyword>
<comment type="caution">
    <text evidence="6">The sequence shown here is derived from an EMBL/GenBank/DDBJ whole genome shotgun (WGS) entry which is preliminary data.</text>
</comment>
<organism evidence="6 7">
    <name type="scientific">Penicillium decumbens</name>
    <dbReference type="NCBI Taxonomy" id="69771"/>
    <lineage>
        <taxon>Eukaryota</taxon>
        <taxon>Fungi</taxon>
        <taxon>Dikarya</taxon>
        <taxon>Ascomycota</taxon>
        <taxon>Pezizomycotina</taxon>
        <taxon>Eurotiomycetes</taxon>
        <taxon>Eurotiomycetidae</taxon>
        <taxon>Eurotiales</taxon>
        <taxon>Aspergillaceae</taxon>
        <taxon>Penicillium</taxon>
    </lineage>
</organism>
<evidence type="ECO:0000313" key="7">
    <source>
        <dbReference type="Proteomes" id="UP000191522"/>
    </source>
</evidence>
<keyword evidence="2" id="KW-0520">NAD</keyword>
<dbReference type="STRING" id="69771.A0A1V6PJA6"/>
<dbReference type="OrthoDB" id="9402762at2759"/>
<comment type="cofactor">
    <cofactor evidence="1">
        <name>NAD(+)</name>
        <dbReference type="ChEBI" id="CHEBI:57540"/>
    </cofactor>
</comment>
<dbReference type="PANTHER" id="PTHR43725:SF3">
    <property type="entry name" value="UDP-GLUCOSE 4-EPIMERASE (EUROFUNG)"/>
    <property type="match status" value="1"/>
</dbReference>
<name>A0A1V6PJA6_PENDC</name>
<dbReference type="OMA" id="CVILRYF"/>
<evidence type="ECO:0000256" key="4">
    <source>
        <dbReference type="SAM" id="MobiDB-lite"/>
    </source>
</evidence>
<evidence type="ECO:0000256" key="3">
    <source>
        <dbReference type="ARBA" id="ARBA00023235"/>
    </source>
</evidence>
<dbReference type="FunFam" id="3.40.50.720:FF:000418">
    <property type="entry name" value="UDP-glucose 4-epimerase 5"/>
    <property type="match status" value="1"/>
</dbReference>
<evidence type="ECO:0000256" key="1">
    <source>
        <dbReference type="ARBA" id="ARBA00001911"/>
    </source>
</evidence>
<evidence type="ECO:0000259" key="5">
    <source>
        <dbReference type="Pfam" id="PF01370"/>
    </source>
</evidence>
<dbReference type="SUPFAM" id="SSF51735">
    <property type="entry name" value="NAD(P)-binding Rossmann-fold domains"/>
    <property type="match status" value="1"/>
</dbReference>
<proteinExistence type="predicted"/>
<evidence type="ECO:0000256" key="2">
    <source>
        <dbReference type="ARBA" id="ARBA00023027"/>
    </source>
</evidence>
<dbReference type="PANTHER" id="PTHR43725">
    <property type="entry name" value="UDP-GLUCOSE 4-EPIMERASE"/>
    <property type="match status" value="1"/>
</dbReference>
<dbReference type="GO" id="GO:0005829">
    <property type="term" value="C:cytosol"/>
    <property type="evidence" value="ECO:0007669"/>
    <property type="project" value="TreeGrafter"/>
</dbReference>
<dbReference type="NCBIfam" id="TIGR01179">
    <property type="entry name" value="galE"/>
    <property type="match status" value="1"/>
</dbReference>
<dbReference type="InterPro" id="IPR036291">
    <property type="entry name" value="NAD(P)-bd_dom_sf"/>
</dbReference>
<dbReference type="InterPro" id="IPR001509">
    <property type="entry name" value="Epimerase_deHydtase"/>
</dbReference>
<protein>
    <recommendedName>
        <fullName evidence="5">NAD-dependent epimerase/dehydratase domain-containing protein</fullName>
    </recommendedName>
</protein>
<accession>A0A1V6PJA6</accession>
<dbReference type="Gene3D" id="3.40.50.720">
    <property type="entry name" value="NAD(P)-binding Rossmann-like Domain"/>
    <property type="match status" value="1"/>
</dbReference>
<sequence>MGSGRQSDASTPVESDSPISVDTPATESSVLFENLNELLRKVPSENSYILVTGGLGFIGSHTTLELLKANYNVIVIDNLSNSFDVVFDRINLLAQKFHKENGSQMPSLRLHAHDYRDTKALKPLLEEYQLPSRWGGAKSKIAGAIHFAAYKAVQESIQHPLKYYANNVSGLIDFASNLGDFGIKTFIFSSSATEEVTFDREGRMQIVQPGCTGITNPYGRTKWICESILADLAASDPEWTIVALRYFNPVGCHSSGLLGEDPRQTPTNLLPIVTKVMIGQYPELQMFGTDWETTDGTAVRDFIHVTDLARGHIAALSTANEGKLKENFRTFNLGTGSGHSVLEVVNTMEAVISRPISKKAAQRRAGDVGSCVAVADRSREELQWKTEKSLKDACQDICTFLDVNDMIEDDDDDDDDDDHEDDD</sequence>
<keyword evidence="7" id="KW-1185">Reference proteome</keyword>
<dbReference type="Proteomes" id="UP000191522">
    <property type="component" value="Unassembled WGS sequence"/>
</dbReference>
<dbReference type="InterPro" id="IPR005886">
    <property type="entry name" value="UDP_G4E"/>
</dbReference>
<feature type="domain" description="NAD-dependent epimerase/dehydratase" evidence="5">
    <location>
        <begin position="49"/>
        <end position="333"/>
    </location>
</feature>
<dbReference type="AlphaFoldDB" id="A0A1V6PJA6"/>
<dbReference type="EMBL" id="MDYL01000003">
    <property type="protein sequence ID" value="OQD77125.1"/>
    <property type="molecule type" value="Genomic_DNA"/>
</dbReference>
<dbReference type="Gene3D" id="3.90.25.10">
    <property type="entry name" value="UDP-galactose 4-epimerase, domain 1"/>
    <property type="match status" value="1"/>
</dbReference>
<gene>
    <name evidence="6" type="ORF">PENDEC_c003G01527</name>
</gene>
<dbReference type="GO" id="GO:0006012">
    <property type="term" value="P:galactose metabolic process"/>
    <property type="evidence" value="ECO:0007669"/>
    <property type="project" value="InterPro"/>
</dbReference>
<feature type="region of interest" description="Disordered" evidence="4">
    <location>
        <begin position="1"/>
        <end position="23"/>
    </location>
</feature>
<dbReference type="GO" id="GO:0003978">
    <property type="term" value="F:UDP-glucose 4-epimerase activity"/>
    <property type="evidence" value="ECO:0007669"/>
    <property type="project" value="InterPro"/>
</dbReference>